<evidence type="ECO:0000256" key="2">
    <source>
        <dbReference type="ARBA" id="ARBA00022692"/>
    </source>
</evidence>
<dbReference type="OrthoDB" id="676158at2"/>
<dbReference type="AlphaFoldDB" id="A0A5B8VWK2"/>
<keyword evidence="7" id="KW-1185">Reference proteome</keyword>
<keyword evidence="2 5" id="KW-0812">Transmembrane</keyword>
<feature type="transmembrane region" description="Helical" evidence="5">
    <location>
        <begin position="124"/>
        <end position="145"/>
    </location>
</feature>
<name>A0A5B8VWK2_9SPHI</name>
<keyword evidence="4 5" id="KW-0472">Membrane</keyword>
<dbReference type="RefSeq" id="WP_147053266.1">
    <property type="nucleotide sequence ID" value="NZ_CP042437.1"/>
</dbReference>
<evidence type="ECO:0000256" key="5">
    <source>
        <dbReference type="SAM" id="Phobius"/>
    </source>
</evidence>
<reference evidence="6 7" key="1">
    <citation type="journal article" date="2013" name="J. Microbiol.">
        <title>Mucilaginibacter ginsenosidivorax sp. nov., with ginsenoside converting activity isolated from sediment.</title>
        <authorList>
            <person name="Kim J.K."/>
            <person name="Choi T.E."/>
            <person name="Liu Q.M."/>
            <person name="Park H.Y."/>
            <person name="Yi T.H."/>
            <person name="Yoon M.H."/>
            <person name="Kim S.C."/>
            <person name="Im W.T."/>
        </authorList>
    </citation>
    <scope>NUCLEOTIDE SEQUENCE [LARGE SCALE GENOMIC DNA]</scope>
    <source>
        <strain evidence="6 7">KHI28</strain>
    </source>
</reference>
<evidence type="ECO:0000313" key="7">
    <source>
        <dbReference type="Proteomes" id="UP000321362"/>
    </source>
</evidence>
<dbReference type="Proteomes" id="UP000321362">
    <property type="component" value="Chromosome"/>
</dbReference>
<dbReference type="Pfam" id="PF07681">
    <property type="entry name" value="DoxX"/>
    <property type="match status" value="1"/>
</dbReference>
<feature type="transmembrane region" description="Helical" evidence="5">
    <location>
        <begin position="96"/>
        <end position="117"/>
    </location>
</feature>
<dbReference type="InterPro" id="IPR032808">
    <property type="entry name" value="DoxX"/>
</dbReference>
<keyword evidence="3 5" id="KW-1133">Transmembrane helix</keyword>
<comment type="subcellular location">
    <subcellularLocation>
        <location evidence="1">Membrane</location>
        <topology evidence="1">Multi-pass membrane protein</topology>
    </subcellularLocation>
</comment>
<proteinExistence type="predicted"/>
<evidence type="ECO:0000313" key="6">
    <source>
        <dbReference type="EMBL" id="QEC76084.1"/>
    </source>
</evidence>
<dbReference type="GO" id="GO:0016020">
    <property type="term" value="C:membrane"/>
    <property type="evidence" value="ECO:0007669"/>
    <property type="project" value="UniProtKB-SubCell"/>
</dbReference>
<accession>A0A5B8VWK2</accession>
<sequence length="180" mass="19616">MLNFILDYLVCVFWTIKIGQLMRNFIPVNKKDMQLIENYAIPSVALRGALATSYLWEVADRLGFFGAHGQPHVGWGDWQHFMEYARQVMNFLPSGIIPTLAVIATIGEAGVGLLLLAGLFTRTAASLSCLLSLAFALAMAISGGIESPVGYSVFTVSAASLLLATLPDYKWSIDSIINKN</sequence>
<evidence type="ECO:0000256" key="1">
    <source>
        <dbReference type="ARBA" id="ARBA00004141"/>
    </source>
</evidence>
<evidence type="ECO:0000256" key="3">
    <source>
        <dbReference type="ARBA" id="ARBA00022989"/>
    </source>
</evidence>
<evidence type="ECO:0000256" key="4">
    <source>
        <dbReference type="ARBA" id="ARBA00023136"/>
    </source>
</evidence>
<protein>
    <submittedName>
        <fullName evidence="6">DoxX family membrane protein</fullName>
    </submittedName>
</protein>
<organism evidence="6 7">
    <name type="scientific">Mucilaginibacter ginsenosidivorax</name>
    <dbReference type="NCBI Taxonomy" id="862126"/>
    <lineage>
        <taxon>Bacteria</taxon>
        <taxon>Pseudomonadati</taxon>
        <taxon>Bacteroidota</taxon>
        <taxon>Sphingobacteriia</taxon>
        <taxon>Sphingobacteriales</taxon>
        <taxon>Sphingobacteriaceae</taxon>
        <taxon>Mucilaginibacter</taxon>
    </lineage>
</organism>
<gene>
    <name evidence="6" type="ORF">FSB76_09045</name>
</gene>
<dbReference type="EMBL" id="CP042437">
    <property type="protein sequence ID" value="QEC76084.1"/>
    <property type="molecule type" value="Genomic_DNA"/>
</dbReference>
<dbReference type="KEGG" id="mgk:FSB76_09045"/>